<evidence type="ECO:0000256" key="1">
    <source>
        <dbReference type="ARBA" id="ARBA00001561"/>
    </source>
</evidence>
<dbReference type="Gene3D" id="3.40.80.10">
    <property type="entry name" value="Peptidoglycan recognition protein-like"/>
    <property type="match status" value="1"/>
</dbReference>
<dbReference type="EC" id="3.5.1.28" evidence="5"/>
<evidence type="ECO:0000256" key="5">
    <source>
        <dbReference type="ARBA" id="ARBA00011901"/>
    </source>
</evidence>
<evidence type="ECO:0000256" key="9">
    <source>
        <dbReference type="ARBA" id="ARBA00022833"/>
    </source>
</evidence>
<evidence type="ECO:0000256" key="4">
    <source>
        <dbReference type="ARBA" id="ARBA00007553"/>
    </source>
</evidence>
<evidence type="ECO:0000313" key="15">
    <source>
        <dbReference type="Proteomes" id="UP000285478"/>
    </source>
</evidence>
<comment type="cofactor">
    <cofactor evidence="2">
        <name>Zn(2+)</name>
        <dbReference type="ChEBI" id="CHEBI:29105"/>
    </cofactor>
</comment>
<evidence type="ECO:0000256" key="12">
    <source>
        <dbReference type="ARBA" id="ARBA00042615"/>
    </source>
</evidence>
<dbReference type="NCBIfam" id="NF008758">
    <property type="entry name" value="PRK11789.1"/>
    <property type="match status" value="1"/>
</dbReference>
<dbReference type="GO" id="GO:0009253">
    <property type="term" value="P:peptidoglycan catabolic process"/>
    <property type="evidence" value="ECO:0007669"/>
    <property type="project" value="InterPro"/>
</dbReference>
<evidence type="ECO:0000256" key="11">
    <source>
        <dbReference type="ARBA" id="ARBA00039257"/>
    </source>
</evidence>
<proteinExistence type="inferred from homology"/>
<dbReference type="InterPro" id="IPR051206">
    <property type="entry name" value="NAMLAA_amidase_2"/>
</dbReference>
<evidence type="ECO:0000256" key="3">
    <source>
        <dbReference type="ARBA" id="ARBA00004496"/>
    </source>
</evidence>
<evidence type="ECO:0000313" key="14">
    <source>
        <dbReference type="EMBL" id="QAB15503.1"/>
    </source>
</evidence>
<evidence type="ECO:0000256" key="10">
    <source>
        <dbReference type="ARBA" id="ARBA00023316"/>
    </source>
</evidence>
<dbReference type="EMBL" id="CP035033">
    <property type="protein sequence ID" value="QAB15503.1"/>
    <property type="molecule type" value="Genomic_DNA"/>
</dbReference>
<keyword evidence="10" id="KW-0961">Cell wall biogenesis/degradation</keyword>
<dbReference type="PANTHER" id="PTHR30417">
    <property type="entry name" value="N-ACETYLMURAMOYL-L-ALANINE AMIDASE AMID"/>
    <property type="match status" value="1"/>
</dbReference>
<dbReference type="RefSeq" id="WP_128384963.1">
    <property type="nucleotide sequence ID" value="NZ_CP035033.1"/>
</dbReference>
<keyword evidence="7" id="KW-0479">Metal-binding</keyword>
<dbReference type="GO" id="GO:0005737">
    <property type="term" value="C:cytoplasm"/>
    <property type="evidence" value="ECO:0007669"/>
    <property type="project" value="UniProtKB-SubCell"/>
</dbReference>
<dbReference type="SMART" id="SM00644">
    <property type="entry name" value="Ami_2"/>
    <property type="match status" value="1"/>
</dbReference>
<reference evidence="14 15" key="1">
    <citation type="journal article" date="2018" name="Environ. Microbiol.">
        <title>Genomes of ubiquitous marine and hypersaline Hydrogenovibrio, Thiomicrorhabdus and Thiomicrospira spp. encode a diversity of mechanisms to sustain chemolithoautotrophy in heterogeneous environments.</title>
        <authorList>
            <person name="Scott K.M."/>
            <person name="Williams J."/>
            <person name="Porter C.M.B."/>
            <person name="Russel S."/>
            <person name="Harmer T.L."/>
            <person name="Paul J.H."/>
            <person name="Antonen K.M."/>
            <person name="Bridges M.K."/>
            <person name="Camper G.J."/>
            <person name="Campla C.K."/>
            <person name="Casella L.G."/>
            <person name="Chase E."/>
            <person name="Conrad J.W."/>
            <person name="Cruz M.C."/>
            <person name="Dunlap D.S."/>
            <person name="Duran L."/>
            <person name="Fahsbender E.M."/>
            <person name="Goldsmith D.B."/>
            <person name="Keeley R.F."/>
            <person name="Kondoff M.R."/>
            <person name="Kussy B.I."/>
            <person name="Lane M.K."/>
            <person name="Lawler S."/>
            <person name="Leigh B.A."/>
            <person name="Lewis C."/>
            <person name="Lostal L.M."/>
            <person name="Marking D."/>
            <person name="Mancera P.A."/>
            <person name="McClenthan E.C."/>
            <person name="McIntyre E.A."/>
            <person name="Mine J.A."/>
            <person name="Modi S."/>
            <person name="Moore B.D."/>
            <person name="Morgan W.A."/>
            <person name="Nelson K.M."/>
            <person name="Nguyen K.N."/>
            <person name="Ogburn N."/>
            <person name="Parrino D.G."/>
            <person name="Pedapudi A.D."/>
            <person name="Pelham R.P."/>
            <person name="Preece A.M."/>
            <person name="Rampersad E.A."/>
            <person name="Richardson J.C."/>
            <person name="Rodgers C.M."/>
            <person name="Schaffer B.L."/>
            <person name="Sheridan N.E."/>
            <person name="Solone M.R."/>
            <person name="Staley Z.R."/>
            <person name="Tabuchi M."/>
            <person name="Waide R.J."/>
            <person name="Wanjugi P.W."/>
            <person name="Young S."/>
            <person name="Clum A."/>
            <person name="Daum C."/>
            <person name="Huntemann M."/>
            <person name="Ivanova N."/>
            <person name="Kyrpides N."/>
            <person name="Mikhailova N."/>
            <person name="Palaniappan K."/>
            <person name="Pillay M."/>
            <person name="Reddy T.B.K."/>
            <person name="Shapiro N."/>
            <person name="Stamatis D."/>
            <person name="Varghese N."/>
            <person name="Woyke T."/>
            <person name="Boden R."/>
            <person name="Freyermuth S.K."/>
            <person name="Kerfeld C.A."/>
        </authorList>
    </citation>
    <scope>NUCLEOTIDE SEQUENCE [LARGE SCALE GENOMIC DNA]</scope>
    <source>
        <strain evidence="14 15">JR-2</strain>
    </source>
</reference>
<evidence type="ECO:0000259" key="13">
    <source>
        <dbReference type="SMART" id="SM00644"/>
    </source>
</evidence>
<dbReference type="InterPro" id="IPR036505">
    <property type="entry name" value="Amidase/PGRP_sf"/>
</dbReference>
<organism evidence="14 15">
    <name type="scientific">Hydrogenovibrio thermophilus</name>
    <dbReference type="NCBI Taxonomy" id="265883"/>
    <lineage>
        <taxon>Bacteria</taxon>
        <taxon>Pseudomonadati</taxon>
        <taxon>Pseudomonadota</taxon>
        <taxon>Gammaproteobacteria</taxon>
        <taxon>Thiotrichales</taxon>
        <taxon>Piscirickettsiaceae</taxon>
        <taxon>Hydrogenovibrio</taxon>
    </lineage>
</organism>
<dbReference type="Proteomes" id="UP000285478">
    <property type="component" value="Chromosome"/>
</dbReference>
<evidence type="ECO:0000256" key="8">
    <source>
        <dbReference type="ARBA" id="ARBA00022801"/>
    </source>
</evidence>
<comment type="catalytic activity">
    <reaction evidence="1">
        <text>Hydrolyzes the link between N-acetylmuramoyl residues and L-amino acid residues in certain cell-wall glycopeptides.</text>
        <dbReference type="EC" id="3.5.1.28"/>
    </reaction>
</comment>
<evidence type="ECO:0000256" key="2">
    <source>
        <dbReference type="ARBA" id="ARBA00001947"/>
    </source>
</evidence>
<dbReference type="KEGG" id="htr:EPV75_07410"/>
<keyword evidence="15" id="KW-1185">Reference proteome</keyword>
<comment type="subcellular location">
    <subcellularLocation>
        <location evidence="3">Cytoplasm</location>
    </subcellularLocation>
</comment>
<keyword evidence="8 14" id="KW-0378">Hydrolase</keyword>
<keyword evidence="9" id="KW-0862">Zinc</keyword>
<comment type="similarity">
    <text evidence="4">Belongs to the N-acetylmuramoyl-L-alanine amidase 2 family.</text>
</comment>
<dbReference type="GO" id="GO:0009254">
    <property type="term" value="P:peptidoglycan turnover"/>
    <property type="evidence" value="ECO:0007669"/>
    <property type="project" value="TreeGrafter"/>
</dbReference>
<keyword evidence="6" id="KW-0963">Cytoplasm</keyword>
<evidence type="ECO:0000256" key="7">
    <source>
        <dbReference type="ARBA" id="ARBA00022723"/>
    </source>
</evidence>
<dbReference type="PANTHER" id="PTHR30417:SF4">
    <property type="entry name" value="1,6-ANHYDRO-N-ACETYLMURAMYL-L-ALANINE AMIDASE AMPD"/>
    <property type="match status" value="1"/>
</dbReference>
<protein>
    <recommendedName>
        <fullName evidence="11">1,6-anhydro-N-acetylmuramyl-L-alanine amidase AmpD</fullName>
        <ecNumber evidence="5">3.5.1.28</ecNumber>
    </recommendedName>
    <alternativeName>
        <fullName evidence="12">N-acetylmuramoyl-L-alanine amidase</fullName>
    </alternativeName>
</protein>
<dbReference type="GO" id="GO:0008745">
    <property type="term" value="F:N-acetylmuramoyl-L-alanine amidase activity"/>
    <property type="evidence" value="ECO:0007669"/>
    <property type="project" value="UniProtKB-EC"/>
</dbReference>
<dbReference type="GO" id="GO:0046872">
    <property type="term" value="F:metal ion binding"/>
    <property type="evidence" value="ECO:0007669"/>
    <property type="project" value="UniProtKB-KW"/>
</dbReference>
<dbReference type="CDD" id="cd06583">
    <property type="entry name" value="PGRP"/>
    <property type="match status" value="1"/>
</dbReference>
<feature type="domain" description="N-acetylmuramoyl-L-alanine amidase" evidence="13">
    <location>
        <begin position="22"/>
        <end position="173"/>
    </location>
</feature>
<dbReference type="InterPro" id="IPR002502">
    <property type="entry name" value="Amidase_domain"/>
</dbReference>
<name>A0A410H3K2_9GAMM</name>
<dbReference type="AlphaFoldDB" id="A0A410H3K2"/>
<evidence type="ECO:0000256" key="6">
    <source>
        <dbReference type="ARBA" id="ARBA00022490"/>
    </source>
</evidence>
<accession>A0A410H3K2</accession>
<sequence>MKSPLTLDPNSHLFQGARYIPSPNADDRPEESDLQLIVIHGISLPPGRFGGKGVEQLFTNSLNPDEDDYYKQIQSLKVSSHLFINRAGELFQFVPLNKRAWHAGVSQFEGRTACNDFSIGIELEGTDETPYTASQYETLKQVIQAMTETYPSLSLDRIRGHSDIAPGRKTDPGPYFMWEFIESLKSG</sequence>
<dbReference type="Pfam" id="PF01510">
    <property type="entry name" value="Amidase_2"/>
    <property type="match status" value="1"/>
</dbReference>
<gene>
    <name evidence="14" type="primary">ampD</name>
    <name evidence="14" type="ORF">EPV75_07410</name>
</gene>
<dbReference type="SUPFAM" id="SSF55846">
    <property type="entry name" value="N-acetylmuramoyl-L-alanine amidase-like"/>
    <property type="match status" value="1"/>
</dbReference>
<dbReference type="GO" id="GO:0071555">
    <property type="term" value="P:cell wall organization"/>
    <property type="evidence" value="ECO:0007669"/>
    <property type="project" value="UniProtKB-KW"/>
</dbReference>